<keyword evidence="3" id="KW-1185">Reference proteome</keyword>
<reference evidence="2" key="1">
    <citation type="journal article" date="2018" name="DNA Res.">
        <title>Multiple hybrid de novo genome assembly of finger millet, an orphan allotetraploid crop.</title>
        <authorList>
            <person name="Hatakeyama M."/>
            <person name="Aluri S."/>
            <person name="Balachadran M.T."/>
            <person name="Sivarajan S.R."/>
            <person name="Patrignani A."/>
            <person name="Gruter S."/>
            <person name="Poveda L."/>
            <person name="Shimizu-Inatsugi R."/>
            <person name="Baeten J."/>
            <person name="Francoijs K.J."/>
            <person name="Nataraja K.N."/>
            <person name="Reddy Y.A.N."/>
            <person name="Phadnis S."/>
            <person name="Ravikumar R.L."/>
            <person name="Schlapbach R."/>
            <person name="Sreeman S.M."/>
            <person name="Shimizu K.K."/>
        </authorList>
    </citation>
    <scope>NUCLEOTIDE SEQUENCE</scope>
</reference>
<dbReference type="EMBL" id="BQKI01000078">
    <property type="protein sequence ID" value="GJN25115.1"/>
    <property type="molecule type" value="Genomic_DNA"/>
</dbReference>
<feature type="compositionally biased region" description="Pro residues" evidence="1">
    <location>
        <begin position="106"/>
        <end position="115"/>
    </location>
</feature>
<name>A0AAV5ER49_ELECO</name>
<dbReference type="Proteomes" id="UP001054889">
    <property type="component" value="Unassembled WGS sequence"/>
</dbReference>
<evidence type="ECO:0000256" key="1">
    <source>
        <dbReference type="SAM" id="MobiDB-lite"/>
    </source>
</evidence>
<dbReference type="AlphaFoldDB" id="A0AAV5ER49"/>
<feature type="compositionally biased region" description="Basic and acidic residues" evidence="1">
    <location>
        <begin position="116"/>
        <end position="145"/>
    </location>
</feature>
<sequence length="155" mass="16548">MASWLVPFLPCRVNKQAALPTPLPAILPSASSSFLLPSPAFPPGPTAAAAAGRCSAVKHDPIDRARTTSCRHSRHPPPPWDGAAAGVATAAAVVPRLSITQATSAPMPPKIPPPHDAGDVQRFDRWRPPDPDRDTGRPARAETRQGRWGGRQRKR</sequence>
<proteinExistence type="predicted"/>
<evidence type="ECO:0000313" key="3">
    <source>
        <dbReference type="Proteomes" id="UP001054889"/>
    </source>
</evidence>
<evidence type="ECO:0000313" key="2">
    <source>
        <dbReference type="EMBL" id="GJN25115.1"/>
    </source>
</evidence>
<organism evidence="2 3">
    <name type="scientific">Eleusine coracana subsp. coracana</name>
    <dbReference type="NCBI Taxonomy" id="191504"/>
    <lineage>
        <taxon>Eukaryota</taxon>
        <taxon>Viridiplantae</taxon>
        <taxon>Streptophyta</taxon>
        <taxon>Embryophyta</taxon>
        <taxon>Tracheophyta</taxon>
        <taxon>Spermatophyta</taxon>
        <taxon>Magnoliopsida</taxon>
        <taxon>Liliopsida</taxon>
        <taxon>Poales</taxon>
        <taxon>Poaceae</taxon>
        <taxon>PACMAD clade</taxon>
        <taxon>Chloridoideae</taxon>
        <taxon>Cynodonteae</taxon>
        <taxon>Eleusininae</taxon>
        <taxon>Eleusine</taxon>
    </lineage>
</organism>
<gene>
    <name evidence="2" type="primary">gb12902</name>
    <name evidence="2" type="ORF">PR202_gb12902</name>
</gene>
<accession>A0AAV5ER49</accession>
<protein>
    <submittedName>
        <fullName evidence="2">Uncharacterized protein</fullName>
    </submittedName>
</protein>
<comment type="caution">
    <text evidence="2">The sequence shown here is derived from an EMBL/GenBank/DDBJ whole genome shotgun (WGS) entry which is preliminary data.</text>
</comment>
<feature type="region of interest" description="Disordered" evidence="1">
    <location>
        <begin position="99"/>
        <end position="155"/>
    </location>
</feature>
<reference evidence="2" key="2">
    <citation type="submission" date="2021-12" db="EMBL/GenBank/DDBJ databases">
        <title>Resequencing data analysis of finger millet.</title>
        <authorList>
            <person name="Hatakeyama M."/>
            <person name="Aluri S."/>
            <person name="Balachadran M.T."/>
            <person name="Sivarajan S.R."/>
            <person name="Poveda L."/>
            <person name="Shimizu-Inatsugi R."/>
            <person name="Schlapbach R."/>
            <person name="Sreeman S.M."/>
            <person name="Shimizu K.K."/>
        </authorList>
    </citation>
    <scope>NUCLEOTIDE SEQUENCE</scope>
</reference>